<dbReference type="NCBIfam" id="NF006873">
    <property type="entry name" value="PRK09369.1"/>
    <property type="match status" value="1"/>
</dbReference>
<evidence type="ECO:0000256" key="5">
    <source>
        <dbReference type="ARBA" id="ARBA00022679"/>
    </source>
</evidence>
<dbReference type="HAMAP" id="MF_00111">
    <property type="entry name" value="MurA"/>
    <property type="match status" value="1"/>
</dbReference>
<comment type="catalytic activity">
    <reaction evidence="11 12">
        <text>phosphoenolpyruvate + UDP-N-acetyl-alpha-D-glucosamine = UDP-N-acetyl-3-O-(1-carboxyvinyl)-alpha-D-glucosamine + phosphate</text>
        <dbReference type="Rhea" id="RHEA:18681"/>
        <dbReference type="ChEBI" id="CHEBI:43474"/>
        <dbReference type="ChEBI" id="CHEBI:57705"/>
        <dbReference type="ChEBI" id="CHEBI:58702"/>
        <dbReference type="ChEBI" id="CHEBI:68483"/>
        <dbReference type="EC" id="2.5.1.7"/>
    </reaction>
</comment>
<keyword evidence="4 12" id="KW-0132">Cell division</keyword>
<dbReference type="InterPro" id="IPR005750">
    <property type="entry name" value="UDP_GlcNAc_COvinyl_MurA"/>
</dbReference>
<evidence type="ECO:0000256" key="10">
    <source>
        <dbReference type="ARBA" id="ARBA00038367"/>
    </source>
</evidence>
<evidence type="ECO:0000256" key="2">
    <source>
        <dbReference type="ARBA" id="ARBA00004752"/>
    </source>
</evidence>
<proteinExistence type="inferred from homology"/>
<comment type="caution">
    <text evidence="12">Lacks conserved residue(s) required for the propagation of feature annotation.</text>
</comment>
<feature type="active site" description="Proton donor" evidence="12">
    <location>
        <position position="125"/>
    </location>
</feature>
<dbReference type="Pfam" id="PF00275">
    <property type="entry name" value="EPSP_synthase"/>
    <property type="match status" value="1"/>
</dbReference>
<feature type="modified residue" description="2-(S-cysteinyl)pyruvic acid O-phosphothioketal" evidence="12">
    <location>
        <position position="125"/>
    </location>
</feature>
<dbReference type="GO" id="GO:0051301">
    <property type="term" value="P:cell division"/>
    <property type="evidence" value="ECO:0007669"/>
    <property type="project" value="UniProtKB-KW"/>
</dbReference>
<keyword evidence="7 12" id="KW-0573">Peptidoglycan synthesis</keyword>
<dbReference type="PANTHER" id="PTHR43783">
    <property type="entry name" value="UDP-N-ACETYLGLUCOSAMINE 1-CARBOXYVINYLTRANSFERASE"/>
    <property type="match status" value="1"/>
</dbReference>
<keyword evidence="9 12" id="KW-0961">Cell wall biogenesis/degradation</keyword>
<feature type="domain" description="Enolpyruvate transferase" evidence="13">
    <location>
        <begin position="19"/>
        <end position="421"/>
    </location>
</feature>
<evidence type="ECO:0000256" key="1">
    <source>
        <dbReference type="ARBA" id="ARBA00004496"/>
    </source>
</evidence>
<feature type="binding site" evidence="12">
    <location>
        <position position="101"/>
    </location>
    <ligand>
        <name>UDP-N-acetyl-alpha-D-glucosamine</name>
        <dbReference type="ChEBI" id="CHEBI:57705"/>
    </ligand>
</feature>
<dbReference type="GO" id="GO:0005737">
    <property type="term" value="C:cytoplasm"/>
    <property type="evidence" value="ECO:0007669"/>
    <property type="project" value="UniProtKB-SubCell"/>
</dbReference>
<reference evidence="14 15" key="1">
    <citation type="journal article" date="2016" name="Nat. Commun.">
        <title>Thousands of microbial genomes shed light on interconnected biogeochemical processes in an aquifer system.</title>
        <authorList>
            <person name="Anantharaman K."/>
            <person name="Brown C.T."/>
            <person name="Hug L.A."/>
            <person name="Sharon I."/>
            <person name="Castelle C.J."/>
            <person name="Probst A.J."/>
            <person name="Thomas B.C."/>
            <person name="Singh A."/>
            <person name="Wilkins M.J."/>
            <person name="Karaoz U."/>
            <person name="Brodie E.L."/>
            <person name="Williams K.H."/>
            <person name="Hubbard S.S."/>
            <person name="Banfield J.F."/>
        </authorList>
    </citation>
    <scope>NUCLEOTIDE SEQUENCE [LARGE SCALE GENOMIC DNA]</scope>
</reference>
<dbReference type="InterPro" id="IPR001986">
    <property type="entry name" value="Enolpyruvate_Tfrase_dom"/>
</dbReference>
<dbReference type="EC" id="2.5.1.7" evidence="12"/>
<evidence type="ECO:0000256" key="8">
    <source>
        <dbReference type="ARBA" id="ARBA00023306"/>
    </source>
</evidence>
<keyword evidence="5 12" id="KW-0808">Transferase</keyword>
<keyword evidence="12" id="KW-0670">Pyruvate</keyword>
<comment type="similarity">
    <text evidence="10 12">Belongs to the EPSP synthase family. MurA subfamily.</text>
</comment>
<keyword evidence="3 12" id="KW-0963">Cytoplasm</keyword>
<dbReference type="InterPro" id="IPR036968">
    <property type="entry name" value="Enolpyruvate_Tfrase_sf"/>
</dbReference>
<feature type="binding site" evidence="12">
    <location>
        <begin position="130"/>
        <end position="134"/>
    </location>
    <ligand>
        <name>UDP-N-acetyl-alpha-D-glucosamine</name>
        <dbReference type="ChEBI" id="CHEBI:57705"/>
    </ligand>
</feature>
<dbReference type="GO" id="GO:0071555">
    <property type="term" value="P:cell wall organization"/>
    <property type="evidence" value="ECO:0007669"/>
    <property type="project" value="UniProtKB-KW"/>
</dbReference>
<evidence type="ECO:0000256" key="6">
    <source>
        <dbReference type="ARBA" id="ARBA00022960"/>
    </source>
</evidence>
<dbReference type="UniPathway" id="UPA00219"/>
<dbReference type="Proteomes" id="UP000177306">
    <property type="component" value="Unassembled WGS sequence"/>
</dbReference>
<sequence>MDADRNEKFIIQGLGGAPALRGAIPVRGAKNAALKALAASLLFKNTVVVRNVPEIEDIARAMELLTALGAQVVKTAARTYAITAPRAPVSALPDAIANRLRASIVFAGPLLARTGKVSFPHPGGCLIGARPIDLFLEGFQKMGARVREKGGRYEIEAFGGALSGAKIFFKKPSVTATETLMMAAVAARGTTVIKNAAMEPEIPALAEFLNKSGAKIAGAGTPVITIKGTGLLTAKKPFTTPPDRIEAGSFLILGALAARDLIIMDCDPAHLESPIEHLRAMGVTIETGKNTLRVTNPPRRRAFRSSDIATHEYPGFPTDLQAPMTVLLSQAEGRALVFETIFEGRFRHLDALQKMGAKIEVCDPHRVIVSGVAALSGRTLESPDLRAGLAYIIAALVASGESVIHNVYTIDRGYERIEERLRKIGADIKRTNKQ</sequence>
<gene>
    <name evidence="12" type="primary">murA</name>
    <name evidence="14" type="ORF">A3A38_02170</name>
</gene>
<dbReference type="InterPro" id="IPR013792">
    <property type="entry name" value="RNA3'P_cycl/enolpyr_Trfase_a/b"/>
</dbReference>
<comment type="caution">
    <text evidence="14">The sequence shown here is derived from an EMBL/GenBank/DDBJ whole genome shotgun (WGS) entry which is preliminary data.</text>
</comment>
<dbReference type="PANTHER" id="PTHR43783:SF1">
    <property type="entry name" value="UDP-N-ACETYLGLUCOSAMINE 1-CARBOXYVINYLTRANSFERASE"/>
    <property type="match status" value="1"/>
</dbReference>
<evidence type="ECO:0000313" key="15">
    <source>
        <dbReference type="Proteomes" id="UP000177306"/>
    </source>
</evidence>
<comment type="function">
    <text evidence="12">Cell wall formation. Adds enolpyruvyl to UDP-N-acetylglucosamine.</text>
</comment>
<feature type="binding site" evidence="12">
    <location>
        <position position="319"/>
    </location>
    <ligand>
        <name>UDP-N-acetyl-alpha-D-glucosamine</name>
        <dbReference type="ChEBI" id="CHEBI:57705"/>
    </ligand>
</feature>
<dbReference type="GO" id="GO:0008360">
    <property type="term" value="P:regulation of cell shape"/>
    <property type="evidence" value="ECO:0007669"/>
    <property type="project" value="UniProtKB-KW"/>
</dbReference>
<dbReference type="InterPro" id="IPR050068">
    <property type="entry name" value="MurA_subfamily"/>
</dbReference>
<feature type="binding site" evidence="12">
    <location>
        <begin position="30"/>
        <end position="31"/>
    </location>
    <ligand>
        <name>phosphoenolpyruvate</name>
        <dbReference type="ChEBI" id="CHEBI:58702"/>
    </ligand>
</feature>
<evidence type="ECO:0000256" key="7">
    <source>
        <dbReference type="ARBA" id="ARBA00022984"/>
    </source>
</evidence>
<dbReference type="AlphaFoldDB" id="A0A1F6EFQ4"/>
<dbReference type="Gene3D" id="3.65.10.10">
    <property type="entry name" value="Enolpyruvate transferase domain"/>
    <property type="match status" value="2"/>
</dbReference>
<dbReference type="NCBIfam" id="TIGR01072">
    <property type="entry name" value="murA"/>
    <property type="match status" value="1"/>
</dbReference>
<accession>A0A1F6EFQ4</accession>
<evidence type="ECO:0000256" key="12">
    <source>
        <dbReference type="HAMAP-Rule" id="MF_00111"/>
    </source>
</evidence>
<name>A0A1F6EFQ4_9BACT</name>
<dbReference type="GO" id="GO:0019277">
    <property type="term" value="P:UDP-N-acetylgalactosamine biosynthetic process"/>
    <property type="evidence" value="ECO:0007669"/>
    <property type="project" value="InterPro"/>
</dbReference>
<dbReference type="CDD" id="cd01555">
    <property type="entry name" value="UdpNAET"/>
    <property type="match status" value="1"/>
</dbReference>
<organism evidence="14 15">
    <name type="scientific">Candidatus Kaiserbacteria bacterium RIFCSPLOWO2_01_FULL_53_17</name>
    <dbReference type="NCBI Taxonomy" id="1798511"/>
    <lineage>
        <taxon>Bacteria</taxon>
        <taxon>Candidatus Kaiseribacteriota</taxon>
    </lineage>
</organism>
<evidence type="ECO:0000256" key="9">
    <source>
        <dbReference type="ARBA" id="ARBA00023316"/>
    </source>
</evidence>
<evidence type="ECO:0000313" key="14">
    <source>
        <dbReference type="EMBL" id="OGG72467.1"/>
    </source>
</evidence>
<evidence type="ECO:0000256" key="3">
    <source>
        <dbReference type="ARBA" id="ARBA00022490"/>
    </source>
</evidence>
<dbReference type="GO" id="GO:0009252">
    <property type="term" value="P:peptidoglycan biosynthetic process"/>
    <property type="evidence" value="ECO:0007669"/>
    <property type="project" value="UniProtKB-UniRule"/>
</dbReference>
<dbReference type="GO" id="GO:0008760">
    <property type="term" value="F:UDP-N-acetylglucosamine 1-carboxyvinyltransferase activity"/>
    <property type="evidence" value="ECO:0007669"/>
    <property type="project" value="UniProtKB-UniRule"/>
</dbReference>
<keyword evidence="8 12" id="KW-0131">Cell cycle</keyword>
<comment type="subcellular location">
    <subcellularLocation>
        <location evidence="1 12">Cytoplasm</location>
    </subcellularLocation>
</comment>
<dbReference type="SUPFAM" id="SSF55205">
    <property type="entry name" value="EPT/RTPC-like"/>
    <property type="match status" value="1"/>
</dbReference>
<evidence type="ECO:0000259" key="13">
    <source>
        <dbReference type="Pfam" id="PF00275"/>
    </source>
</evidence>
<evidence type="ECO:0000256" key="11">
    <source>
        <dbReference type="ARBA" id="ARBA00047527"/>
    </source>
</evidence>
<evidence type="ECO:0000256" key="4">
    <source>
        <dbReference type="ARBA" id="ARBA00022618"/>
    </source>
</evidence>
<feature type="binding site" evidence="12">
    <location>
        <position position="341"/>
    </location>
    <ligand>
        <name>UDP-N-acetyl-alpha-D-glucosamine</name>
        <dbReference type="ChEBI" id="CHEBI:57705"/>
    </ligand>
</feature>
<protein>
    <recommendedName>
        <fullName evidence="12">UDP-N-acetylglucosamine 1-carboxyvinyltransferase</fullName>
        <ecNumber evidence="12">2.5.1.7</ecNumber>
    </recommendedName>
    <alternativeName>
        <fullName evidence="12">Enoylpyruvate transferase</fullName>
    </alternativeName>
    <alternativeName>
        <fullName evidence="12">UDP-N-acetylglucosamine enolpyruvyl transferase</fullName>
        <shortName evidence="12">EPT</shortName>
    </alternativeName>
</protein>
<keyword evidence="6 12" id="KW-0133">Cell shape</keyword>
<dbReference type="EMBL" id="MFLY01000050">
    <property type="protein sequence ID" value="OGG72467.1"/>
    <property type="molecule type" value="Genomic_DNA"/>
</dbReference>
<comment type="pathway">
    <text evidence="2 12">Cell wall biogenesis; peptidoglycan biosynthesis.</text>
</comment>